<evidence type="ECO:0000256" key="1">
    <source>
        <dbReference type="SAM" id="Coils"/>
    </source>
</evidence>
<accession>A0A8R2JL74</accession>
<feature type="coiled-coil region" evidence="1">
    <location>
        <begin position="86"/>
        <end position="113"/>
    </location>
</feature>
<protein>
    <submittedName>
        <fullName evidence="2">Uncharacterized protein</fullName>
    </submittedName>
</protein>
<sequence length="156" mass="18423">MNQSLYQGFQNRITFDSPEHHLVNFPRMVRIEEPAKTRYFFVPKEWFEVDNNCDISIDTVDIECSSSKNFENNTKSVQCYIQSPTKAILRKKVKVLQQRLKRRETKINSLKSLVMRIKKNVPMSDDVVMGMYYDVGEILEDVIARRIISVDHLFEE</sequence>
<dbReference type="KEGG" id="api:115033183"/>
<proteinExistence type="predicted"/>
<organism evidence="2 3">
    <name type="scientific">Acyrthosiphon pisum</name>
    <name type="common">Pea aphid</name>
    <dbReference type="NCBI Taxonomy" id="7029"/>
    <lineage>
        <taxon>Eukaryota</taxon>
        <taxon>Metazoa</taxon>
        <taxon>Ecdysozoa</taxon>
        <taxon>Arthropoda</taxon>
        <taxon>Hexapoda</taxon>
        <taxon>Insecta</taxon>
        <taxon>Pterygota</taxon>
        <taxon>Neoptera</taxon>
        <taxon>Paraneoptera</taxon>
        <taxon>Hemiptera</taxon>
        <taxon>Sternorrhyncha</taxon>
        <taxon>Aphidomorpha</taxon>
        <taxon>Aphidoidea</taxon>
        <taxon>Aphididae</taxon>
        <taxon>Macrosiphini</taxon>
        <taxon>Acyrthosiphon</taxon>
    </lineage>
</organism>
<keyword evidence="1" id="KW-0175">Coiled coil</keyword>
<name>A0A8R2JL74_ACYPI</name>
<dbReference type="EnsemblMetazoa" id="XM_029485306.1">
    <property type="protein sequence ID" value="XP_029341166.1"/>
    <property type="gene ID" value="LOC115033183"/>
</dbReference>
<evidence type="ECO:0000313" key="3">
    <source>
        <dbReference type="Proteomes" id="UP000007819"/>
    </source>
</evidence>
<dbReference type="RefSeq" id="XP_029341166.1">
    <property type="nucleotide sequence ID" value="XM_029485306.1"/>
</dbReference>
<dbReference type="Proteomes" id="UP000007819">
    <property type="component" value="Chromosome X"/>
</dbReference>
<reference evidence="2" key="2">
    <citation type="submission" date="2022-06" db="UniProtKB">
        <authorList>
            <consortium name="EnsemblMetazoa"/>
        </authorList>
    </citation>
    <scope>IDENTIFICATION</scope>
</reference>
<evidence type="ECO:0000313" key="2">
    <source>
        <dbReference type="EnsemblMetazoa" id="XP_029341166.1"/>
    </source>
</evidence>
<dbReference type="GeneID" id="115033183"/>
<keyword evidence="3" id="KW-1185">Reference proteome</keyword>
<reference evidence="3" key="1">
    <citation type="submission" date="2010-06" db="EMBL/GenBank/DDBJ databases">
        <authorList>
            <person name="Jiang H."/>
            <person name="Abraham K."/>
            <person name="Ali S."/>
            <person name="Alsbrooks S.L."/>
            <person name="Anim B.N."/>
            <person name="Anosike U.S."/>
            <person name="Attaway T."/>
            <person name="Bandaranaike D.P."/>
            <person name="Battles P.K."/>
            <person name="Bell S.N."/>
            <person name="Bell A.V."/>
            <person name="Beltran B."/>
            <person name="Bickham C."/>
            <person name="Bustamante Y."/>
            <person name="Caleb T."/>
            <person name="Canada A."/>
            <person name="Cardenas V."/>
            <person name="Carter K."/>
            <person name="Chacko J."/>
            <person name="Chandrabose M.N."/>
            <person name="Chavez D."/>
            <person name="Chavez A."/>
            <person name="Chen L."/>
            <person name="Chu H.-S."/>
            <person name="Claassen K.J."/>
            <person name="Cockrell R."/>
            <person name="Collins M."/>
            <person name="Cooper J.A."/>
            <person name="Cree A."/>
            <person name="Curry S.M."/>
            <person name="Da Y."/>
            <person name="Dao M.D."/>
            <person name="Das B."/>
            <person name="Davila M.-L."/>
            <person name="Davy-Carroll L."/>
            <person name="Denson S."/>
            <person name="Dinh H."/>
            <person name="Ebong V.E."/>
            <person name="Edwards J.R."/>
            <person name="Egan A."/>
            <person name="El-Daye J."/>
            <person name="Escobedo L."/>
            <person name="Fernandez S."/>
            <person name="Fernando P.R."/>
            <person name="Flagg N."/>
            <person name="Forbes L.D."/>
            <person name="Fowler R.G."/>
            <person name="Fu Q."/>
            <person name="Gabisi R.A."/>
            <person name="Ganer J."/>
            <person name="Garbino Pronczuk A."/>
            <person name="Garcia R.M."/>
            <person name="Garner T."/>
            <person name="Garrett T.E."/>
            <person name="Gonzalez D.A."/>
            <person name="Hamid H."/>
            <person name="Hawkins E.S."/>
            <person name="Hirani K."/>
            <person name="Hogues M.E."/>
            <person name="Hollins B."/>
            <person name="Hsiao C.-H."/>
            <person name="Jabil R."/>
            <person name="James M.L."/>
            <person name="Jhangiani S.N."/>
            <person name="Johnson B."/>
            <person name="Johnson Q."/>
            <person name="Joshi V."/>
            <person name="Kalu J.B."/>
            <person name="Kam C."/>
            <person name="Kashfia A."/>
            <person name="Keebler J."/>
            <person name="Kisamo H."/>
            <person name="Kovar C.L."/>
            <person name="Lago L.A."/>
            <person name="Lai C.-Y."/>
            <person name="Laidlaw J."/>
            <person name="Lara F."/>
            <person name="Le T.-K."/>
            <person name="Lee S.L."/>
            <person name="Legall F.H."/>
            <person name="Lemon S.J."/>
            <person name="Lewis L.R."/>
            <person name="Li B."/>
            <person name="Liu Y."/>
            <person name="Liu Y.-S."/>
            <person name="Lopez J."/>
            <person name="Lozado R.J."/>
            <person name="Lu J."/>
            <person name="Madu R.C."/>
            <person name="Maheshwari M."/>
            <person name="Maheshwari R."/>
            <person name="Malloy K."/>
            <person name="Martinez E."/>
            <person name="Mathew T."/>
            <person name="Mercado I.C."/>
            <person name="Mercado C."/>
            <person name="Meyer B."/>
            <person name="Montgomery K."/>
            <person name="Morgan M.B."/>
            <person name="Munidasa M."/>
            <person name="Nazareth L.V."/>
            <person name="Nelson J."/>
            <person name="Ng B.M."/>
            <person name="Nguyen N.B."/>
            <person name="Nguyen P.Q."/>
            <person name="Nguyen T."/>
            <person name="Obregon M."/>
            <person name="Okwuonu G.O."/>
            <person name="Onwere C.G."/>
            <person name="Orozco G."/>
            <person name="Parra A."/>
            <person name="Patel S."/>
            <person name="Patil S."/>
            <person name="Perez A."/>
            <person name="Perez Y."/>
            <person name="Pham C."/>
            <person name="Primus E.L."/>
            <person name="Pu L.-L."/>
            <person name="Puazo M."/>
            <person name="Qin X."/>
            <person name="Quiroz J.B."/>
            <person name="Reese J."/>
            <person name="Richards S."/>
            <person name="Rives C.M."/>
            <person name="Robberts R."/>
            <person name="Ruiz S.J."/>
            <person name="Ruiz M.J."/>
            <person name="Santibanez J."/>
            <person name="Schneider B.W."/>
            <person name="Sisson I."/>
            <person name="Smith M."/>
            <person name="Sodergren E."/>
            <person name="Song X.-Z."/>
            <person name="Song B.B."/>
            <person name="Summersgill H."/>
            <person name="Thelus R."/>
            <person name="Thornton R.D."/>
            <person name="Trejos Z.Y."/>
            <person name="Usmani K."/>
            <person name="Vattathil S."/>
            <person name="Villasana D."/>
            <person name="Walker D.L."/>
            <person name="Wang S."/>
            <person name="Wang K."/>
            <person name="White C.S."/>
            <person name="Williams A.C."/>
            <person name="Williamson J."/>
            <person name="Wilson K."/>
            <person name="Woghiren I.O."/>
            <person name="Woodworth J.R."/>
            <person name="Worley K.C."/>
            <person name="Wright R.A."/>
            <person name="Wu W."/>
            <person name="Young L."/>
            <person name="Zhang L."/>
            <person name="Zhang J."/>
            <person name="Zhu Y."/>
            <person name="Muzny D.M."/>
            <person name="Weinstock G."/>
            <person name="Gibbs R.A."/>
        </authorList>
    </citation>
    <scope>NUCLEOTIDE SEQUENCE [LARGE SCALE GENOMIC DNA]</scope>
    <source>
        <strain evidence="3">LSR1</strain>
    </source>
</reference>
<dbReference type="OrthoDB" id="7312725at2759"/>
<dbReference type="AlphaFoldDB" id="A0A8R2JL74"/>